<dbReference type="Pfam" id="PF00291">
    <property type="entry name" value="PALP"/>
    <property type="match status" value="1"/>
</dbReference>
<dbReference type="InterPro" id="IPR001926">
    <property type="entry name" value="TrpB-like_PALP"/>
</dbReference>
<dbReference type="OrthoDB" id="9805733at2"/>
<dbReference type="EMBL" id="QLTK01000032">
    <property type="protein sequence ID" value="RAS20935.1"/>
    <property type="molecule type" value="Genomic_DNA"/>
</dbReference>
<dbReference type="GO" id="GO:1901605">
    <property type="term" value="P:alpha-amino acid metabolic process"/>
    <property type="evidence" value="ECO:0007669"/>
    <property type="project" value="UniProtKB-ARBA"/>
</dbReference>
<protein>
    <submittedName>
        <fullName evidence="4">Cysteine synthase A</fullName>
    </submittedName>
</protein>
<feature type="domain" description="Tryptophan synthase beta chain-like PALP" evidence="3">
    <location>
        <begin position="28"/>
        <end position="284"/>
    </location>
</feature>
<evidence type="ECO:0000259" key="3">
    <source>
        <dbReference type="Pfam" id="PF00291"/>
    </source>
</evidence>
<dbReference type="Gene3D" id="3.40.50.1100">
    <property type="match status" value="2"/>
</dbReference>
<proteinExistence type="predicted"/>
<comment type="cofactor">
    <cofactor evidence="1">
        <name>pyridoxal 5'-phosphate</name>
        <dbReference type="ChEBI" id="CHEBI:597326"/>
    </cofactor>
</comment>
<evidence type="ECO:0000313" key="5">
    <source>
        <dbReference type="Proteomes" id="UP000248918"/>
    </source>
</evidence>
<dbReference type="AlphaFoldDB" id="A0A329BPU7"/>
<dbReference type="RefSeq" id="WP_111935001.1">
    <property type="nucleotide sequence ID" value="NZ_CADFFP010000031.1"/>
</dbReference>
<name>A0A329BPU7_9BURK</name>
<keyword evidence="2" id="KW-0663">Pyridoxal phosphate</keyword>
<dbReference type="Proteomes" id="UP000248918">
    <property type="component" value="Unassembled WGS sequence"/>
</dbReference>
<sequence length="337" mass="36901">MLRYESSLDAMRDATLFPIGDPEHALHMVSFKAMKIVPANFIIRKAIARGDLKPGGTVVETSSGNFALGMAIVCNRLKHRFVAIGDPAIEPSYKRQLEMLGGQVEIITDKKGSQGYQKARLDRLHDILADEPGSFWCRQYDNEDNANAYAELARELLAAVGQRLVLVAPVGSGGSSCGIAGALRAAGADCTLVGVDTFNSILFGQPDGPRKLRGLGNTVMPKNLRQTLFDDVHWVGSDFAEHFTRKLYSSTGHFRGPTTGAAFAVARFVRERYAGTPVVFLSPDDGSRYVDTTYAADPANPAYDTLAPQRIAQPTAYAPGADWVWMNWQRADIQRYR</sequence>
<evidence type="ECO:0000313" key="4">
    <source>
        <dbReference type="EMBL" id="RAS20935.1"/>
    </source>
</evidence>
<evidence type="ECO:0000256" key="1">
    <source>
        <dbReference type="ARBA" id="ARBA00001933"/>
    </source>
</evidence>
<gene>
    <name evidence="4" type="ORF">BX591_13210</name>
</gene>
<dbReference type="InterPro" id="IPR050214">
    <property type="entry name" value="Cys_Synth/Cystath_Beta-Synth"/>
</dbReference>
<reference evidence="4 5" key="1">
    <citation type="submission" date="2018-06" db="EMBL/GenBank/DDBJ databases">
        <title>Genomic Encyclopedia of Type Strains, Phase III (KMG-III): the genomes of soil and plant-associated and newly described type strains.</title>
        <authorList>
            <person name="Whitman W."/>
        </authorList>
    </citation>
    <scope>NUCLEOTIDE SEQUENCE [LARGE SCALE GENOMIC DNA]</scope>
    <source>
        <strain evidence="4 5">LMG 23644</strain>
    </source>
</reference>
<dbReference type="SUPFAM" id="SSF53686">
    <property type="entry name" value="Tryptophan synthase beta subunit-like PLP-dependent enzymes"/>
    <property type="match status" value="1"/>
</dbReference>
<dbReference type="InterPro" id="IPR036052">
    <property type="entry name" value="TrpB-like_PALP_sf"/>
</dbReference>
<comment type="caution">
    <text evidence="4">The sequence shown here is derived from an EMBL/GenBank/DDBJ whole genome shotgun (WGS) entry which is preliminary data.</text>
</comment>
<organism evidence="4 5">
    <name type="scientific">Paraburkholderia bryophila</name>
    <dbReference type="NCBI Taxonomy" id="420952"/>
    <lineage>
        <taxon>Bacteria</taxon>
        <taxon>Pseudomonadati</taxon>
        <taxon>Pseudomonadota</taxon>
        <taxon>Betaproteobacteria</taxon>
        <taxon>Burkholderiales</taxon>
        <taxon>Burkholderiaceae</taxon>
        <taxon>Paraburkholderia</taxon>
    </lineage>
</organism>
<dbReference type="PANTHER" id="PTHR10314">
    <property type="entry name" value="CYSTATHIONINE BETA-SYNTHASE"/>
    <property type="match status" value="1"/>
</dbReference>
<accession>A0A329BPU7</accession>
<evidence type="ECO:0000256" key="2">
    <source>
        <dbReference type="ARBA" id="ARBA00022898"/>
    </source>
</evidence>